<dbReference type="GO" id="GO:0005886">
    <property type="term" value="C:plasma membrane"/>
    <property type="evidence" value="ECO:0007669"/>
    <property type="project" value="UniProtKB-SubCell"/>
</dbReference>
<organism evidence="9 10">
    <name type="scientific">Candidatus Oscillibacter excrementigallinarum</name>
    <dbReference type="NCBI Taxonomy" id="2838716"/>
    <lineage>
        <taxon>Bacteria</taxon>
        <taxon>Bacillati</taxon>
        <taxon>Bacillota</taxon>
        <taxon>Clostridia</taxon>
        <taxon>Eubacteriales</taxon>
        <taxon>Oscillospiraceae</taxon>
        <taxon>Oscillibacter</taxon>
    </lineage>
</organism>
<evidence type="ECO:0000256" key="2">
    <source>
        <dbReference type="ARBA" id="ARBA00010735"/>
    </source>
</evidence>
<gene>
    <name evidence="9" type="ORF">H9787_00885</name>
</gene>
<evidence type="ECO:0000313" key="9">
    <source>
        <dbReference type="EMBL" id="HJB12247.1"/>
    </source>
</evidence>
<dbReference type="InterPro" id="IPR011606">
    <property type="entry name" value="Brnchd-chn_aa_trnsp_permease"/>
</dbReference>
<name>A0A9D2RRP2_9FIRM</name>
<evidence type="ECO:0000313" key="10">
    <source>
        <dbReference type="Proteomes" id="UP000823824"/>
    </source>
</evidence>
<reference evidence="9" key="2">
    <citation type="submission" date="2021-04" db="EMBL/GenBank/DDBJ databases">
        <authorList>
            <person name="Gilroy R."/>
        </authorList>
    </citation>
    <scope>NUCLEOTIDE SEQUENCE</scope>
    <source>
        <strain evidence="9">ChiBcec18-1249</strain>
    </source>
</reference>
<evidence type="ECO:0000256" key="5">
    <source>
        <dbReference type="ARBA" id="ARBA00022692"/>
    </source>
</evidence>
<dbReference type="PANTHER" id="PTHR34979">
    <property type="entry name" value="INNER MEMBRANE PROTEIN YGAZ"/>
    <property type="match status" value="1"/>
</dbReference>
<feature type="transmembrane region" description="Helical" evidence="8">
    <location>
        <begin position="136"/>
        <end position="156"/>
    </location>
</feature>
<evidence type="ECO:0000256" key="3">
    <source>
        <dbReference type="ARBA" id="ARBA00022448"/>
    </source>
</evidence>
<dbReference type="AlphaFoldDB" id="A0A9D2RRP2"/>
<reference evidence="9" key="1">
    <citation type="journal article" date="2021" name="PeerJ">
        <title>Extensive microbial diversity within the chicken gut microbiome revealed by metagenomics and culture.</title>
        <authorList>
            <person name="Gilroy R."/>
            <person name="Ravi A."/>
            <person name="Getino M."/>
            <person name="Pursley I."/>
            <person name="Horton D.L."/>
            <person name="Alikhan N.F."/>
            <person name="Baker D."/>
            <person name="Gharbi K."/>
            <person name="Hall N."/>
            <person name="Watson M."/>
            <person name="Adriaenssens E.M."/>
            <person name="Foster-Nyarko E."/>
            <person name="Jarju S."/>
            <person name="Secka A."/>
            <person name="Antonio M."/>
            <person name="Oren A."/>
            <person name="Chaudhuri R.R."/>
            <person name="La Ragione R."/>
            <person name="Hildebrand F."/>
            <person name="Pallen M.J."/>
        </authorList>
    </citation>
    <scope>NUCLEOTIDE SEQUENCE</scope>
    <source>
        <strain evidence="9">ChiBcec18-1249</strain>
    </source>
</reference>
<dbReference type="Pfam" id="PF03591">
    <property type="entry name" value="AzlC"/>
    <property type="match status" value="1"/>
</dbReference>
<feature type="transmembrane region" description="Helical" evidence="8">
    <location>
        <begin position="49"/>
        <end position="69"/>
    </location>
</feature>
<keyword evidence="3" id="KW-0813">Transport</keyword>
<protein>
    <submittedName>
        <fullName evidence="9">AzlC family ABC transporter permease</fullName>
    </submittedName>
</protein>
<feature type="transmembrane region" description="Helical" evidence="8">
    <location>
        <begin position="193"/>
        <end position="225"/>
    </location>
</feature>
<feature type="transmembrane region" description="Helical" evidence="8">
    <location>
        <begin position="163"/>
        <end position="181"/>
    </location>
</feature>
<keyword evidence="6 8" id="KW-1133">Transmembrane helix</keyword>
<sequence>MEETRQQGGRAALRAAFPATIPVMTGFLCLGIAYGVLMQSKGYGPLWSVLMSAIAFGGSMQFVAITLLTTAFDPIQAFLLSVMVNARHMFYGLSLLDKYKGLGKVRPFLIYVLCDETFSLVSTLEPPEGVAGKDFYFWISLLDYLYWITGTALGGLAGNLITFDTTGLDFALTALFAVLFLEQWKKPENRPAGVIGILCAAVSLAVFRADNMVIPAMALVLAVLLGGRHRLEWNREEDAL</sequence>
<feature type="transmembrane region" description="Helical" evidence="8">
    <location>
        <begin position="15"/>
        <end position="37"/>
    </location>
</feature>
<proteinExistence type="inferred from homology"/>
<evidence type="ECO:0000256" key="8">
    <source>
        <dbReference type="SAM" id="Phobius"/>
    </source>
</evidence>
<keyword evidence="5 8" id="KW-0812">Transmembrane</keyword>
<dbReference type="PANTHER" id="PTHR34979:SF1">
    <property type="entry name" value="INNER MEMBRANE PROTEIN YGAZ"/>
    <property type="match status" value="1"/>
</dbReference>
<dbReference type="Proteomes" id="UP000823824">
    <property type="component" value="Unassembled WGS sequence"/>
</dbReference>
<evidence type="ECO:0000256" key="4">
    <source>
        <dbReference type="ARBA" id="ARBA00022475"/>
    </source>
</evidence>
<keyword evidence="7 8" id="KW-0472">Membrane</keyword>
<accession>A0A9D2RRP2</accession>
<dbReference type="EMBL" id="DWZJ01000006">
    <property type="protein sequence ID" value="HJB12247.1"/>
    <property type="molecule type" value="Genomic_DNA"/>
</dbReference>
<comment type="similarity">
    <text evidence="2">Belongs to the AzlC family.</text>
</comment>
<evidence type="ECO:0000256" key="7">
    <source>
        <dbReference type="ARBA" id="ARBA00023136"/>
    </source>
</evidence>
<dbReference type="GO" id="GO:1903785">
    <property type="term" value="P:L-valine transmembrane transport"/>
    <property type="evidence" value="ECO:0007669"/>
    <property type="project" value="TreeGrafter"/>
</dbReference>
<evidence type="ECO:0000256" key="6">
    <source>
        <dbReference type="ARBA" id="ARBA00022989"/>
    </source>
</evidence>
<comment type="subcellular location">
    <subcellularLocation>
        <location evidence="1">Cell membrane</location>
        <topology evidence="1">Multi-pass membrane protein</topology>
    </subcellularLocation>
</comment>
<evidence type="ECO:0000256" key="1">
    <source>
        <dbReference type="ARBA" id="ARBA00004651"/>
    </source>
</evidence>
<keyword evidence="4" id="KW-1003">Cell membrane</keyword>
<comment type="caution">
    <text evidence="9">The sequence shown here is derived from an EMBL/GenBank/DDBJ whole genome shotgun (WGS) entry which is preliminary data.</text>
</comment>